<dbReference type="RefSeq" id="YP_006383674.1">
    <property type="nucleotide sequence ID" value="NC_017981.1"/>
</dbReference>
<accession>I3PH00</accession>
<evidence type="ECO:0000313" key="3">
    <source>
        <dbReference type="Proteomes" id="UP000005249"/>
    </source>
</evidence>
<sequence>MLTVKKVFIFINLDALAKSGNVKSSTFVTDFDYRLYDKVSKEFAFLAEQEISYQLPDNINEIAAESMESALVAMRAKHHAEQQAMIDRIAGLRQLAAPKEGELVDDRDLREGQRIHRNLFDKHGPDDEADDATFDDFPF</sequence>
<keyword evidence="3" id="KW-1185">Reference proteome</keyword>
<proteinExistence type="predicted"/>
<organism evidence="2 3">
    <name type="scientific">Xanthomonas phage vB_XveM_DIBBI</name>
    <dbReference type="NCBI Taxonomy" id="1129194"/>
    <lineage>
        <taxon>Viruses</taxon>
        <taxon>Duplodnaviria</taxon>
        <taxon>Heunggongvirae</taxon>
        <taxon>Uroviricota</taxon>
        <taxon>Caudoviricetes</taxon>
        <taxon>Dibbivirus</taxon>
        <taxon>Dibbivirus DIBBI</taxon>
    </lineage>
</organism>
<dbReference type="GeneID" id="12980216"/>
<feature type="compositionally biased region" description="Acidic residues" evidence="1">
    <location>
        <begin position="127"/>
        <end position="139"/>
    </location>
</feature>
<evidence type="ECO:0000256" key="1">
    <source>
        <dbReference type="SAM" id="MobiDB-lite"/>
    </source>
</evidence>
<dbReference type="EMBL" id="JN022534">
    <property type="protein sequence ID" value="AEX65735.1"/>
    <property type="molecule type" value="Genomic_DNA"/>
</dbReference>
<feature type="compositionally biased region" description="Basic and acidic residues" evidence="1">
    <location>
        <begin position="117"/>
        <end position="126"/>
    </location>
</feature>
<gene>
    <name evidence="2" type="ORF">DIBBI_067</name>
</gene>
<dbReference type="Proteomes" id="UP000005249">
    <property type="component" value="Segment"/>
</dbReference>
<feature type="region of interest" description="Disordered" evidence="1">
    <location>
        <begin position="117"/>
        <end position="139"/>
    </location>
</feature>
<name>I3PH00_9CAUD</name>
<reference evidence="2 3" key="1">
    <citation type="submission" date="2011-05" db="EMBL/GenBank/DDBJ databases">
        <authorList>
            <person name="Sadunishvili T."/>
            <person name="Gaganidze D."/>
            <person name="Kropinski A.M."/>
            <person name="Lingohr E.J."/>
            <person name="Ghudumidze N."/>
            <person name="Kvesitadze G."/>
        </authorList>
    </citation>
    <scope>NUCLEOTIDE SEQUENCE [LARGE SCALE GENOMIC DNA]</scope>
</reference>
<evidence type="ECO:0000313" key="2">
    <source>
        <dbReference type="EMBL" id="AEX65735.1"/>
    </source>
</evidence>
<dbReference type="KEGG" id="vg:12980216"/>
<protein>
    <submittedName>
        <fullName evidence="2">Uncharacterized protein</fullName>
    </submittedName>
</protein>